<protein>
    <submittedName>
        <fullName evidence="1">Uncharacterized protein</fullName>
    </submittedName>
</protein>
<evidence type="ECO:0000313" key="1">
    <source>
        <dbReference type="EMBL" id="CCM06957.1"/>
    </source>
</evidence>
<gene>
    <name evidence="1" type="ORF">FIBRA_09271</name>
</gene>
<keyword evidence="2" id="KW-1185">Reference proteome</keyword>
<dbReference type="AlphaFoldDB" id="J7RHA5"/>
<dbReference type="Proteomes" id="UP000006352">
    <property type="component" value="Unassembled WGS sequence"/>
</dbReference>
<name>J7RHA5_9APHY</name>
<dbReference type="InParanoid" id="J7RHA5"/>
<reference evidence="1 2" key="1">
    <citation type="journal article" date="2012" name="Appl. Environ. Microbiol.">
        <title>Short-read sequencing for genomic analysis of the brown rot fungus Fibroporia radiculosa.</title>
        <authorList>
            <person name="Tang J.D."/>
            <person name="Perkins A.D."/>
            <person name="Sonstegard T.S."/>
            <person name="Schroeder S.G."/>
            <person name="Burgess S.C."/>
            <person name="Diehl S.V."/>
        </authorList>
    </citation>
    <scope>NUCLEOTIDE SEQUENCE [LARGE SCALE GENOMIC DNA]</scope>
    <source>
        <strain evidence="1 2">TFFH 294</strain>
    </source>
</reference>
<organism evidence="1 2">
    <name type="scientific">Fibroporia radiculosa</name>
    <dbReference type="NCBI Taxonomy" id="599839"/>
    <lineage>
        <taxon>Eukaryota</taxon>
        <taxon>Fungi</taxon>
        <taxon>Dikarya</taxon>
        <taxon>Basidiomycota</taxon>
        <taxon>Agaricomycotina</taxon>
        <taxon>Agaricomycetes</taxon>
        <taxon>Polyporales</taxon>
        <taxon>Fibroporiaceae</taxon>
        <taxon>Fibroporia</taxon>
    </lineage>
</organism>
<dbReference type="HOGENOM" id="CLU_3399390_0_0_1"/>
<dbReference type="EMBL" id="HE797584">
    <property type="protein sequence ID" value="CCM06957.1"/>
    <property type="molecule type" value="Genomic_DNA"/>
</dbReference>
<dbReference type="RefSeq" id="XP_012176978.1">
    <property type="nucleotide sequence ID" value="XM_012321588.1"/>
</dbReference>
<accession>J7RHA5</accession>
<proteinExistence type="predicted"/>
<evidence type="ECO:0000313" key="2">
    <source>
        <dbReference type="Proteomes" id="UP000006352"/>
    </source>
</evidence>
<sequence length="31" mass="3287">MKEPTSGTTVPTTSTVVKLRVDITLKAGLEL</sequence>
<dbReference type="GeneID" id="24101857"/>